<dbReference type="InterPro" id="IPR016024">
    <property type="entry name" value="ARM-type_fold"/>
</dbReference>
<dbReference type="AlphaFoldDB" id="A0A2H0LP29"/>
<sequence length="1179" mass="129383">MKSNDCLTKIVALAVVLSFALTSSIAYSDIPVISSPPQQADMLSHAKAKAAMTSYAVRSELRDLLNIRGIDAPDFLDIRLGTHEPIVSADDRSANRSELRVASFPEKPNAKFMRLKALALGFALCGAGCAVQQKTEEKPAPEQQTATLPTPIPFESLSPNEQVERLMEDLKNAMEHKDSKAIQADLDLLAALGPAAKPAIPLILQIVIPGDYLMDLNGTVQSIGERYYGRNPLLISSYGISQVLESIGMPEVSQVSDLIAILEKPISSESMTKAIQAIGHFGPEGRSAVPVLARIAAQYSNAWWNSHSIHAAEALGQMGSAAGEAAPAIIQMLAGYQSHIKAANRALAAIGIPGNAVIPPLVDLLDHQNQDVRNKARQVLIAMGPRAVPTLIELRVRELAEEKMEFKEVMDVIISARDPAKIKNLLVYMIKTHQPETIPDPLMDALNHQSAKVRLEMLELLVQYESGILTAAPQVIALLNDSHETVRRSAAEKLAQVGRLPDELDDRIIFYTLREDWESLARSGDQAVPVLIDALNRYDGEVVPIDLLKAIAVAGPVAREAAPQLIELLERFSGKHEVILEALTSFGPDSARVALPVVRRLFNEAGSDVDSETSRFALAAFIRQVDSENPEIQAEIKKIEEARATVVRAPTAFEVEWGWTGLVANEPSFQTNWEAYRDAAQLLYELNDGIGVELARKHLVRPRIRTLNSNHPPAVVGSAPYEQIIELGRISALPLAQRIGGGDIGKWSVRLLGSVGSPDDVFRFVIPVASGERDLASWHKAEARSGVREFFNRDFSDAELDEIRALILKEVLLFEQGVDRQRNQIQNREQAEEQLEKAIRLPREYGSETIKKMSADYVQLLDDVERSPRTLEIITETVRGRELILEIQDRVVPALIDYLTVVPYPISAIKVLARTKDERAIPVLIRLLEEEFDNGQTFFVMEKTATEALGTFGPAAKDAVPVLRQWLELDSLSPDDRSAINKALIQIGPASRSELRFQNAAALSFESLMPRPNAARDAFSRISAIRNVFQIAETAQASGKIGIALSWKVVADYGSPDFLTPVLKQIAETVDHPIAVFAADTVAAGMIDAMNAELPEEKQILKAKTPREMVEKLQAKGVGYIRVIASESEKGTAAEKILRAIGHVRFVKSGDLQNLFSVFGITQTVITAYRSELRIAYAA</sequence>
<evidence type="ECO:0008006" key="3">
    <source>
        <dbReference type="Google" id="ProtNLM"/>
    </source>
</evidence>
<evidence type="ECO:0000313" key="1">
    <source>
        <dbReference type="EMBL" id="PIQ86111.1"/>
    </source>
</evidence>
<dbReference type="EMBL" id="PCVY01000050">
    <property type="protein sequence ID" value="PIQ86111.1"/>
    <property type="molecule type" value="Genomic_DNA"/>
</dbReference>
<dbReference type="PANTHER" id="PTHR12697">
    <property type="entry name" value="PBS LYASE HEAT-LIKE PROTEIN"/>
    <property type="match status" value="1"/>
</dbReference>
<reference evidence="1 2" key="1">
    <citation type="submission" date="2017-09" db="EMBL/GenBank/DDBJ databases">
        <title>Depth-based differentiation of microbial function through sediment-hosted aquifers and enrichment of novel symbionts in the deep terrestrial subsurface.</title>
        <authorList>
            <person name="Probst A.J."/>
            <person name="Ladd B."/>
            <person name="Jarett J.K."/>
            <person name="Geller-Mcgrath D.E."/>
            <person name="Sieber C.M."/>
            <person name="Emerson J.B."/>
            <person name="Anantharaman K."/>
            <person name="Thomas B.C."/>
            <person name="Malmstrom R."/>
            <person name="Stieglmeier M."/>
            <person name="Klingl A."/>
            <person name="Woyke T."/>
            <person name="Ryan C.M."/>
            <person name="Banfield J.F."/>
        </authorList>
    </citation>
    <scope>NUCLEOTIDE SEQUENCE [LARGE SCALE GENOMIC DNA]</scope>
    <source>
        <strain evidence="1">CG11_big_fil_rev_8_21_14_0_20_45_26</strain>
    </source>
</reference>
<gene>
    <name evidence="1" type="ORF">COV74_06005</name>
</gene>
<dbReference type="InterPro" id="IPR004155">
    <property type="entry name" value="PBS_lyase_HEAT"/>
</dbReference>
<dbReference type="InterPro" id="IPR011989">
    <property type="entry name" value="ARM-like"/>
</dbReference>
<name>A0A2H0LP29_9BACT</name>
<dbReference type="Proteomes" id="UP000230859">
    <property type="component" value="Unassembled WGS sequence"/>
</dbReference>
<dbReference type="GO" id="GO:0016491">
    <property type="term" value="F:oxidoreductase activity"/>
    <property type="evidence" value="ECO:0007669"/>
    <property type="project" value="TreeGrafter"/>
</dbReference>
<dbReference type="SUPFAM" id="SSF48371">
    <property type="entry name" value="ARM repeat"/>
    <property type="match status" value="2"/>
</dbReference>
<accession>A0A2H0LP29</accession>
<dbReference type="Gene3D" id="1.25.10.10">
    <property type="entry name" value="Leucine-rich Repeat Variant"/>
    <property type="match status" value="3"/>
</dbReference>
<proteinExistence type="predicted"/>
<protein>
    <recommendedName>
        <fullName evidence="3">HEAT repeat domain-containing protein</fullName>
    </recommendedName>
</protein>
<dbReference type="PANTHER" id="PTHR12697:SF5">
    <property type="entry name" value="DEOXYHYPUSINE HYDROXYLASE"/>
    <property type="match status" value="1"/>
</dbReference>
<organism evidence="1 2">
    <name type="scientific">Candidatus Abzuiibacterium crystallinum</name>
    <dbReference type="NCBI Taxonomy" id="1974748"/>
    <lineage>
        <taxon>Bacteria</taxon>
        <taxon>Pseudomonadati</taxon>
        <taxon>Candidatus Omnitrophota</taxon>
        <taxon>Candidatus Abzuiibacterium</taxon>
    </lineage>
</organism>
<evidence type="ECO:0000313" key="2">
    <source>
        <dbReference type="Proteomes" id="UP000230859"/>
    </source>
</evidence>
<dbReference type="Pfam" id="PF03130">
    <property type="entry name" value="HEAT_PBS"/>
    <property type="match status" value="1"/>
</dbReference>
<comment type="caution">
    <text evidence="1">The sequence shown here is derived from an EMBL/GenBank/DDBJ whole genome shotgun (WGS) entry which is preliminary data.</text>
</comment>